<gene>
    <name evidence="2" type="ORF">STRTUCAR8_00246</name>
</gene>
<organism evidence="2 3">
    <name type="scientific">Streptomyces turgidiscabies (strain Car8)</name>
    <dbReference type="NCBI Taxonomy" id="698760"/>
    <lineage>
        <taxon>Bacteria</taxon>
        <taxon>Bacillati</taxon>
        <taxon>Actinomycetota</taxon>
        <taxon>Actinomycetes</taxon>
        <taxon>Kitasatosporales</taxon>
        <taxon>Streptomycetaceae</taxon>
        <taxon>Streptomyces</taxon>
    </lineage>
</organism>
<feature type="region of interest" description="Disordered" evidence="1">
    <location>
        <begin position="1"/>
        <end position="22"/>
    </location>
</feature>
<comment type="caution">
    <text evidence="2">The sequence shown here is derived from an EMBL/GenBank/DDBJ whole genome shotgun (WGS) entry which is preliminary data.</text>
</comment>
<evidence type="ECO:0000313" key="2">
    <source>
        <dbReference type="EMBL" id="ELP65605.1"/>
    </source>
</evidence>
<sequence length="68" mass="7491">SHDGPSTARTRWDGASSVRVTARPPLLNPWAHRVLGSAYPNSPDSTRRAANPWTGPQARRRQRDSLSS</sequence>
<dbReference type="AlphaFoldDB" id="L7F4R3"/>
<keyword evidence="3" id="KW-1185">Reference proteome</keyword>
<protein>
    <submittedName>
        <fullName evidence="2">Uncharacterized protein</fullName>
    </submittedName>
</protein>
<evidence type="ECO:0000313" key="3">
    <source>
        <dbReference type="Proteomes" id="UP000010931"/>
    </source>
</evidence>
<reference evidence="2 3" key="1">
    <citation type="journal article" date="2011" name="Plasmid">
        <title>Streptomyces turgidiscabies Car8 contains a modular pathogenicity island that shares virulence genes with other actinobacterial plant pathogens.</title>
        <authorList>
            <person name="Huguet-Tapia J.C."/>
            <person name="Badger J.H."/>
            <person name="Loria R."/>
            <person name="Pettis G.S."/>
        </authorList>
    </citation>
    <scope>NUCLEOTIDE SEQUENCE [LARGE SCALE GENOMIC DNA]</scope>
    <source>
        <strain evidence="2 3">Car8</strain>
    </source>
</reference>
<evidence type="ECO:0000256" key="1">
    <source>
        <dbReference type="SAM" id="MobiDB-lite"/>
    </source>
</evidence>
<proteinExistence type="predicted"/>
<name>L7F4R3_STRT8</name>
<dbReference type="Proteomes" id="UP000010931">
    <property type="component" value="Unassembled WGS sequence"/>
</dbReference>
<feature type="non-terminal residue" evidence="2">
    <location>
        <position position="1"/>
    </location>
</feature>
<accession>L7F4R3</accession>
<dbReference type="EMBL" id="AEJB01000362">
    <property type="protein sequence ID" value="ELP65605.1"/>
    <property type="molecule type" value="Genomic_DNA"/>
</dbReference>
<feature type="region of interest" description="Disordered" evidence="1">
    <location>
        <begin position="38"/>
        <end position="68"/>
    </location>
</feature>